<evidence type="ECO:0000313" key="3">
    <source>
        <dbReference type="EMBL" id="APZ32961.1"/>
    </source>
</evidence>
<reference evidence="3 4" key="1">
    <citation type="submission" date="2016-12" db="EMBL/GenBank/DDBJ databases">
        <title>Complete genome sequence of Microbacterium aurum KACC 15219.</title>
        <authorList>
            <person name="Jung Y."/>
            <person name="Shin J.-H."/>
            <person name="Lee Y.-J."/>
            <person name="Yi H."/>
            <person name="Bahn Y.-S."/>
            <person name="Kim J.F."/>
            <person name="Lee D.-W."/>
        </authorList>
    </citation>
    <scope>NUCLEOTIDE SEQUENCE [LARGE SCALE GENOMIC DNA]</scope>
    <source>
        <strain evidence="3 4">KACC 15219</strain>
    </source>
</reference>
<sequence>MGSDTETDLRDAAEARAAHRRLGTQLDAAETAAAARRTEEADLAARLRVEEADVRRLVGVSPSRLWATLRGDLDERAARERAERDAAALAVAGATHRREQAESEVARLRAARAALGDVEARYAAALAAHERAVRSAGTGAAAAELGQIAQGIGVATAEQREIDEAVTALRAASAALEEAFGRLQSAGGWSTYDTFFGGGMVADLMKHSRLDDSAKAFARVNRALERLRIELADIGVTGVQGVEISDTLAVFDVLFDNVFSDWMVRDRIARAREEATRLRVRLSELERTLAERRLAVAEHLVALARRREELLLAG</sequence>
<dbReference type="KEGG" id="maur:BOH66_00590"/>
<dbReference type="RefSeq" id="WP_076688332.1">
    <property type="nucleotide sequence ID" value="NZ_CP018762.1"/>
</dbReference>
<accession>A0A1P8U4C6</accession>
<feature type="coiled-coil region" evidence="1">
    <location>
        <begin position="91"/>
        <end position="118"/>
    </location>
</feature>
<keyword evidence="1" id="KW-0175">Coiled coil</keyword>
<evidence type="ECO:0000256" key="1">
    <source>
        <dbReference type="SAM" id="Coils"/>
    </source>
</evidence>
<dbReference type="KEGG" id="maur:BOH66_00535"/>
<evidence type="ECO:0000313" key="2">
    <source>
        <dbReference type="EMBL" id="APZ32954.1"/>
    </source>
</evidence>
<evidence type="ECO:0000313" key="4">
    <source>
        <dbReference type="Proteomes" id="UP000187185"/>
    </source>
</evidence>
<name>A0A1P8U4C6_9MICO</name>
<keyword evidence="4" id="KW-1185">Reference proteome</keyword>
<dbReference type="Proteomes" id="UP000187185">
    <property type="component" value="Chromosome"/>
</dbReference>
<gene>
    <name evidence="2" type="ORF">BOH66_00535</name>
    <name evidence="3" type="ORF">BOH66_00590</name>
</gene>
<dbReference type="EMBL" id="CP018762">
    <property type="protein sequence ID" value="APZ32954.1"/>
    <property type="molecule type" value="Genomic_DNA"/>
</dbReference>
<dbReference type="EMBL" id="CP018762">
    <property type="protein sequence ID" value="APZ32961.1"/>
    <property type="molecule type" value="Genomic_DNA"/>
</dbReference>
<protein>
    <submittedName>
        <fullName evidence="3">Uncharacterized protein</fullName>
    </submittedName>
</protein>
<dbReference type="AlphaFoldDB" id="A0A1P8U4C6"/>
<proteinExistence type="predicted"/>
<organism evidence="3 4">
    <name type="scientific">Microbacterium aurum</name>
    <dbReference type="NCBI Taxonomy" id="36805"/>
    <lineage>
        <taxon>Bacteria</taxon>
        <taxon>Bacillati</taxon>
        <taxon>Actinomycetota</taxon>
        <taxon>Actinomycetes</taxon>
        <taxon>Micrococcales</taxon>
        <taxon>Microbacteriaceae</taxon>
        <taxon>Microbacterium</taxon>
    </lineage>
</organism>
<dbReference type="STRING" id="36805.BOH66_00535"/>
<dbReference type="OrthoDB" id="3540923at2"/>